<keyword evidence="3" id="KW-1185">Reference proteome</keyword>
<keyword evidence="1" id="KW-0732">Signal</keyword>
<dbReference type="EMBL" id="LT629787">
    <property type="protein sequence ID" value="SDU17067.1"/>
    <property type="molecule type" value="Genomic_DNA"/>
</dbReference>
<organism evidence="2 3">
    <name type="scientific">Halopseudomonas salegens</name>
    <dbReference type="NCBI Taxonomy" id="1434072"/>
    <lineage>
        <taxon>Bacteria</taxon>
        <taxon>Pseudomonadati</taxon>
        <taxon>Pseudomonadota</taxon>
        <taxon>Gammaproteobacteria</taxon>
        <taxon>Pseudomonadales</taxon>
        <taxon>Pseudomonadaceae</taxon>
        <taxon>Halopseudomonas</taxon>
    </lineage>
</organism>
<dbReference type="OrthoDB" id="7197847at2"/>
<feature type="chain" id="PRO_5009274718" description="Alpha/beta hydrolase" evidence="1">
    <location>
        <begin position="19"/>
        <end position="491"/>
    </location>
</feature>
<proteinExistence type="predicted"/>
<evidence type="ECO:0000313" key="3">
    <source>
        <dbReference type="Proteomes" id="UP000243924"/>
    </source>
</evidence>
<dbReference type="PROSITE" id="PS51257">
    <property type="entry name" value="PROKAR_LIPOPROTEIN"/>
    <property type="match status" value="1"/>
</dbReference>
<name>A0A1H2GBR9_9GAMM</name>
<dbReference type="RefSeq" id="WP_092386833.1">
    <property type="nucleotide sequence ID" value="NZ_LT629787.1"/>
</dbReference>
<evidence type="ECO:0000256" key="1">
    <source>
        <dbReference type="SAM" id="SignalP"/>
    </source>
</evidence>
<dbReference type="AlphaFoldDB" id="A0A1H2GBR9"/>
<protein>
    <recommendedName>
        <fullName evidence="4">Alpha/beta hydrolase</fullName>
    </recommendedName>
</protein>
<dbReference type="Gene3D" id="3.40.50.1820">
    <property type="entry name" value="alpha/beta hydrolase"/>
    <property type="match status" value="1"/>
</dbReference>
<dbReference type="InterPro" id="IPR029058">
    <property type="entry name" value="AB_hydrolase_fold"/>
</dbReference>
<sequence length="491" mass="52130">MFSLRKTALIGLSVSAIALSGCLSGGGGGGSDDVVTPEPQTPQQERIDDGFFFVADSVVDDFEPISGTETQRFAGELDGAGYRVEIPPNWNGTLVMWAHGFRGEGPELTVDNPPIREHLIAQGYAWAASSYSANFYDVRAGVVDTNKLALAFSDITGAAEPDRFLISGFSMGGHVTGAAIEVENIQALSQVDLDVNYSAALPMCGVMGDTTLFDYFGAYGLSLFQLAGVGPDEYPISAEDAADRLAVARDVLWTDYDANKNADGLTSEGLGLFATLQNLSGGARPIYQFSFGAYQDLLQGFVGTDGTVTGILNDNVVDTTYIRYRFQSPQPGPNMPGNPNEAGLTTAEQGFNSVIAQSIPDNDANPLRNDGPPLIPRINGEFDIPVLTMHGLGDLFVPFSMQQIYRNRAVAAGNGDLLVQRAIRDPNHCGFTSGEIIEAFDDLIAWVDQGITPDGDDIMNPAAVADSSFGCQFSRANRFAGTALAPATACP</sequence>
<dbReference type="SUPFAM" id="SSF53474">
    <property type="entry name" value="alpha/beta-Hydrolases"/>
    <property type="match status" value="1"/>
</dbReference>
<dbReference type="STRING" id="1434072.SAMN05216210_2190"/>
<accession>A0A1H2GBR9</accession>
<evidence type="ECO:0000313" key="2">
    <source>
        <dbReference type="EMBL" id="SDU17067.1"/>
    </source>
</evidence>
<feature type="signal peptide" evidence="1">
    <location>
        <begin position="1"/>
        <end position="18"/>
    </location>
</feature>
<dbReference type="Proteomes" id="UP000243924">
    <property type="component" value="Chromosome I"/>
</dbReference>
<evidence type="ECO:0008006" key="4">
    <source>
        <dbReference type="Google" id="ProtNLM"/>
    </source>
</evidence>
<gene>
    <name evidence="2" type="ORF">SAMN05216210_2190</name>
</gene>
<reference evidence="3" key="1">
    <citation type="submission" date="2016-10" db="EMBL/GenBank/DDBJ databases">
        <authorList>
            <person name="Varghese N."/>
            <person name="Submissions S."/>
        </authorList>
    </citation>
    <scope>NUCLEOTIDE SEQUENCE [LARGE SCALE GENOMIC DNA]</scope>
    <source>
        <strain evidence="3">CECT 8338</strain>
    </source>
</reference>